<feature type="domain" description="Myb-like" evidence="7">
    <location>
        <begin position="9"/>
        <end position="62"/>
    </location>
</feature>
<name>A0A8J5G8C7_ZINOF</name>
<evidence type="ECO:0000313" key="10">
    <source>
        <dbReference type="Proteomes" id="UP000734854"/>
    </source>
</evidence>
<keyword evidence="3" id="KW-0805">Transcription regulation</keyword>
<dbReference type="SUPFAM" id="SSF46689">
    <property type="entry name" value="Homeodomain-like"/>
    <property type="match status" value="1"/>
</dbReference>
<evidence type="ECO:0000256" key="5">
    <source>
        <dbReference type="ARBA" id="ARBA00023163"/>
    </source>
</evidence>
<dbReference type="SMART" id="SM00717">
    <property type="entry name" value="SANT"/>
    <property type="match status" value="2"/>
</dbReference>
<protein>
    <submittedName>
        <fullName evidence="9">Uncharacterized protein</fullName>
    </submittedName>
</protein>
<dbReference type="InterPro" id="IPR017930">
    <property type="entry name" value="Myb_dom"/>
</dbReference>
<keyword evidence="5" id="KW-0804">Transcription</keyword>
<dbReference type="PROSITE" id="PS50090">
    <property type="entry name" value="MYB_LIKE"/>
    <property type="match status" value="2"/>
</dbReference>
<dbReference type="AlphaFoldDB" id="A0A8J5G8C7"/>
<feature type="domain" description="Myb-like" evidence="7">
    <location>
        <begin position="63"/>
        <end position="106"/>
    </location>
</feature>
<evidence type="ECO:0000313" key="9">
    <source>
        <dbReference type="EMBL" id="KAG6493855.1"/>
    </source>
</evidence>
<dbReference type="EMBL" id="JACMSC010000013">
    <property type="protein sequence ID" value="KAG6493855.1"/>
    <property type="molecule type" value="Genomic_DNA"/>
</dbReference>
<dbReference type="GO" id="GO:0005634">
    <property type="term" value="C:nucleus"/>
    <property type="evidence" value="ECO:0007669"/>
    <property type="project" value="UniProtKB-SubCell"/>
</dbReference>
<feature type="domain" description="HTH myb-type" evidence="8">
    <location>
        <begin position="83"/>
        <end position="110"/>
    </location>
</feature>
<comment type="subcellular location">
    <subcellularLocation>
        <location evidence="1">Nucleus</location>
    </subcellularLocation>
</comment>
<accession>A0A8J5G8C7</accession>
<dbReference type="GO" id="GO:0003677">
    <property type="term" value="F:DNA binding"/>
    <property type="evidence" value="ECO:0007669"/>
    <property type="project" value="UniProtKB-KW"/>
</dbReference>
<dbReference type="PANTHER" id="PTHR48000">
    <property type="entry name" value="OS09G0431300 PROTEIN"/>
    <property type="match status" value="1"/>
</dbReference>
<keyword evidence="4" id="KW-0238">DNA-binding</keyword>
<dbReference type="InterPro" id="IPR009057">
    <property type="entry name" value="Homeodomain-like_sf"/>
</dbReference>
<dbReference type="Pfam" id="PF00249">
    <property type="entry name" value="Myb_DNA-binding"/>
    <property type="match status" value="2"/>
</dbReference>
<dbReference type="CDD" id="cd00167">
    <property type="entry name" value="SANT"/>
    <property type="match status" value="2"/>
</dbReference>
<keyword evidence="6" id="KW-0539">Nucleus</keyword>
<evidence type="ECO:0000256" key="3">
    <source>
        <dbReference type="ARBA" id="ARBA00023015"/>
    </source>
</evidence>
<keyword evidence="2" id="KW-0677">Repeat</keyword>
<dbReference type="FunFam" id="1.10.10.60:FF:000015">
    <property type="entry name" value="Transcription factor RAX3"/>
    <property type="match status" value="1"/>
</dbReference>
<evidence type="ECO:0000259" key="8">
    <source>
        <dbReference type="PROSITE" id="PS51294"/>
    </source>
</evidence>
<keyword evidence="10" id="KW-1185">Reference proteome</keyword>
<dbReference type="PROSITE" id="PS51294">
    <property type="entry name" value="HTH_MYB"/>
    <property type="match status" value="2"/>
</dbReference>
<dbReference type="Proteomes" id="UP000734854">
    <property type="component" value="Unassembled WGS sequence"/>
</dbReference>
<sequence length="248" mass="28254">MGRAPCCDKANVKRGPWCPEEDAKLRAYIEEYGTGGNWIALPHKIGLKRCGKSCRLRWLNYLRPNIKHGDFSEDEDSIICNLWSIIAAQLPGRTDNDIKNYWNTKLKKKFLGKNKQHHAAVSQEPSQRANGMMSDHSINSDRARNLYDPFSFCYQPEVFPGWKDASVTETNHQTECSQINLTSNIHSPPCKNGIIGQDEYRVNGLCDYSAQINWEKESMDSWATSSSMDLQEEALSAWDLSAVFQTDR</sequence>
<evidence type="ECO:0000256" key="2">
    <source>
        <dbReference type="ARBA" id="ARBA00022737"/>
    </source>
</evidence>
<evidence type="ECO:0000256" key="1">
    <source>
        <dbReference type="ARBA" id="ARBA00004123"/>
    </source>
</evidence>
<reference evidence="9 10" key="1">
    <citation type="submission" date="2020-08" db="EMBL/GenBank/DDBJ databases">
        <title>Plant Genome Project.</title>
        <authorList>
            <person name="Zhang R.-G."/>
        </authorList>
    </citation>
    <scope>NUCLEOTIDE SEQUENCE [LARGE SCALE GENOMIC DNA]</scope>
    <source>
        <tissue evidence="9">Rhizome</tissue>
    </source>
</reference>
<proteinExistence type="predicted"/>
<evidence type="ECO:0000256" key="6">
    <source>
        <dbReference type="ARBA" id="ARBA00023242"/>
    </source>
</evidence>
<evidence type="ECO:0000256" key="4">
    <source>
        <dbReference type="ARBA" id="ARBA00023125"/>
    </source>
</evidence>
<evidence type="ECO:0000259" key="7">
    <source>
        <dbReference type="PROSITE" id="PS50090"/>
    </source>
</evidence>
<dbReference type="PANTHER" id="PTHR48000:SF46">
    <property type="entry name" value="TRANSCRIPTION FACTOR MYB36"/>
    <property type="match status" value="1"/>
</dbReference>
<gene>
    <name evidence="9" type="ORF">ZIOFF_048858</name>
</gene>
<feature type="domain" description="HTH myb-type" evidence="8">
    <location>
        <begin position="9"/>
        <end position="66"/>
    </location>
</feature>
<dbReference type="InterPro" id="IPR001005">
    <property type="entry name" value="SANT/Myb"/>
</dbReference>
<comment type="caution">
    <text evidence="9">The sequence shown here is derived from an EMBL/GenBank/DDBJ whole genome shotgun (WGS) entry which is preliminary data.</text>
</comment>
<dbReference type="Gene3D" id="1.10.10.60">
    <property type="entry name" value="Homeodomain-like"/>
    <property type="match status" value="2"/>
</dbReference>
<organism evidence="9 10">
    <name type="scientific">Zingiber officinale</name>
    <name type="common">Ginger</name>
    <name type="synonym">Amomum zingiber</name>
    <dbReference type="NCBI Taxonomy" id="94328"/>
    <lineage>
        <taxon>Eukaryota</taxon>
        <taxon>Viridiplantae</taxon>
        <taxon>Streptophyta</taxon>
        <taxon>Embryophyta</taxon>
        <taxon>Tracheophyta</taxon>
        <taxon>Spermatophyta</taxon>
        <taxon>Magnoliopsida</taxon>
        <taxon>Liliopsida</taxon>
        <taxon>Zingiberales</taxon>
        <taxon>Zingiberaceae</taxon>
        <taxon>Zingiber</taxon>
    </lineage>
</organism>